<dbReference type="EMBL" id="JADOUF010000001">
    <property type="protein sequence ID" value="MBG6137201.1"/>
    <property type="molecule type" value="Genomic_DNA"/>
</dbReference>
<organism evidence="9 10">
    <name type="scientific">Longispora fulva</name>
    <dbReference type="NCBI Taxonomy" id="619741"/>
    <lineage>
        <taxon>Bacteria</taxon>
        <taxon>Bacillati</taxon>
        <taxon>Actinomycetota</taxon>
        <taxon>Actinomycetes</taxon>
        <taxon>Micromonosporales</taxon>
        <taxon>Micromonosporaceae</taxon>
        <taxon>Longispora</taxon>
    </lineage>
</organism>
<keyword evidence="7" id="KW-0456">Lyase</keyword>
<keyword evidence="2 8" id="KW-0645">Protease</keyword>
<accession>A0A8J7GG36</accession>
<evidence type="ECO:0000256" key="8">
    <source>
        <dbReference type="RuleBase" id="RU364100"/>
    </source>
</evidence>
<evidence type="ECO:0000256" key="7">
    <source>
        <dbReference type="ARBA" id="ARBA00023239"/>
    </source>
</evidence>
<dbReference type="GO" id="GO:0016829">
    <property type="term" value="F:lyase activity"/>
    <property type="evidence" value="ECO:0007669"/>
    <property type="project" value="UniProtKB-KW"/>
</dbReference>
<evidence type="ECO:0000256" key="5">
    <source>
        <dbReference type="ARBA" id="ARBA00023124"/>
    </source>
</evidence>
<dbReference type="EC" id="3.4.-.-" evidence="8"/>
<keyword evidence="5" id="KW-0190">Covalent protein-DNA linkage</keyword>
<dbReference type="PANTHER" id="PTHR13604">
    <property type="entry name" value="DC12-RELATED"/>
    <property type="match status" value="1"/>
</dbReference>
<dbReference type="AlphaFoldDB" id="A0A8J7GG36"/>
<evidence type="ECO:0000256" key="3">
    <source>
        <dbReference type="ARBA" id="ARBA00022763"/>
    </source>
</evidence>
<evidence type="ECO:0000256" key="1">
    <source>
        <dbReference type="ARBA" id="ARBA00008136"/>
    </source>
</evidence>
<dbReference type="SUPFAM" id="SSF143081">
    <property type="entry name" value="BB1717-like"/>
    <property type="match status" value="1"/>
</dbReference>
<sequence length="240" mass="26966">MCGRYVNSRSPEDLGVEFDVDQSVLSERLAPDYNIAPTKRIYAVLDRPGDTPERQLRVVTWGLVPSWAKDRSGAAKLSNARIETAAEKPSFARAFKSRRAVVPADGYFEWRRQDGGVKQPFFLHRPDDRALHLAALYELWRDSTREAGHPDAWWWSATILTTESTGELRDIHDRTPLTVRPGALDAWLSTAPSHPDELRALLAPSTEELVARPVSTLVNSVRNNGPHLLEEYVEAAPTLF</sequence>
<evidence type="ECO:0000256" key="2">
    <source>
        <dbReference type="ARBA" id="ARBA00022670"/>
    </source>
</evidence>
<comment type="similarity">
    <text evidence="1 8">Belongs to the SOS response-associated peptidase family.</text>
</comment>
<gene>
    <name evidence="9" type="ORF">IW245_003395</name>
</gene>
<dbReference type="GO" id="GO:0003697">
    <property type="term" value="F:single-stranded DNA binding"/>
    <property type="evidence" value="ECO:0007669"/>
    <property type="project" value="InterPro"/>
</dbReference>
<dbReference type="GO" id="GO:0006508">
    <property type="term" value="P:proteolysis"/>
    <property type="evidence" value="ECO:0007669"/>
    <property type="project" value="UniProtKB-KW"/>
</dbReference>
<evidence type="ECO:0000256" key="6">
    <source>
        <dbReference type="ARBA" id="ARBA00023125"/>
    </source>
</evidence>
<evidence type="ECO:0000313" key="10">
    <source>
        <dbReference type="Proteomes" id="UP000622552"/>
    </source>
</evidence>
<dbReference type="Proteomes" id="UP000622552">
    <property type="component" value="Unassembled WGS sequence"/>
</dbReference>
<protein>
    <recommendedName>
        <fullName evidence="8">Abasic site processing protein</fullName>
        <ecNumber evidence="8">3.4.-.-</ecNumber>
    </recommendedName>
</protein>
<dbReference type="GO" id="GO:0008233">
    <property type="term" value="F:peptidase activity"/>
    <property type="evidence" value="ECO:0007669"/>
    <property type="project" value="UniProtKB-KW"/>
</dbReference>
<dbReference type="GO" id="GO:0106300">
    <property type="term" value="P:protein-DNA covalent cross-linking repair"/>
    <property type="evidence" value="ECO:0007669"/>
    <property type="project" value="InterPro"/>
</dbReference>
<dbReference type="PANTHER" id="PTHR13604:SF0">
    <property type="entry name" value="ABASIC SITE PROCESSING PROTEIN HMCES"/>
    <property type="match status" value="1"/>
</dbReference>
<dbReference type="InterPro" id="IPR036590">
    <property type="entry name" value="SRAP-like"/>
</dbReference>
<dbReference type="Gene3D" id="3.90.1680.10">
    <property type="entry name" value="SOS response associated peptidase-like"/>
    <property type="match status" value="1"/>
</dbReference>
<comment type="caution">
    <text evidence="9">The sequence shown here is derived from an EMBL/GenBank/DDBJ whole genome shotgun (WGS) entry which is preliminary data.</text>
</comment>
<dbReference type="InterPro" id="IPR003738">
    <property type="entry name" value="SRAP"/>
</dbReference>
<keyword evidence="4 8" id="KW-0378">Hydrolase</keyword>
<name>A0A8J7GG36_9ACTN</name>
<proteinExistence type="inferred from homology"/>
<dbReference type="Pfam" id="PF02586">
    <property type="entry name" value="SRAP"/>
    <property type="match status" value="1"/>
</dbReference>
<reference evidence="9" key="1">
    <citation type="submission" date="2020-11" db="EMBL/GenBank/DDBJ databases">
        <title>Sequencing the genomes of 1000 actinobacteria strains.</title>
        <authorList>
            <person name="Klenk H.-P."/>
        </authorList>
    </citation>
    <scope>NUCLEOTIDE SEQUENCE</scope>
    <source>
        <strain evidence="9">DSM 45356</strain>
    </source>
</reference>
<keyword evidence="3" id="KW-0227">DNA damage</keyword>
<keyword evidence="10" id="KW-1185">Reference proteome</keyword>
<dbReference type="RefSeq" id="WP_197004090.1">
    <property type="nucleotide sequence ID" value="NZ_BONS01000022.1"/>
</dbReference>
<evidence type="ECO:0000313" key="9">
    <source>
        <dbReference type="EMBL" id="MBG6137201.1"/>
    </source>
</evidence>
<evidence type="ECO:0000256" key="4">
    <source>
        <dbReference type="ARBA" id="ARBA00022801"/>
    </source>
</evidence>
<keyword evidence="6" id="KW-0238">DNA-binding</keyword>